<dbReference type="RefSeq" id="WP_017266499.1">
    <property type="nucleotide sequence ID" value="NZ_BJNJ01000034.1"/>
</dbReference>
<protein>
    <submittedName>
        <fullName evidence="2">Uncharacterized protein</fullName>
    </submittedName>
</protein>
<evidence type="ECO:0000256" key="1">
    <source>
        <dbReference type="SAM" id="MobiDB-lite"/>
    </source>
</evidence>
<organism evidence="2 3">
    <name type="scientific">Rhizobium meliloti</name>
    <name type="common">Ensifer meliloti</name>
    <name type="synonym">Sinorhizobium meliloti</name>
    <dbReference type="NCBI Taxonomy" id="382"/>
    <lineage>
        <taxon>Bacteria</taxon>
        <taxon>Pseudomonadati</taxon>
        <taxon>Pseudomonadota</taxon>
        <taxon>Alphaproteobacteria</taxon>
        <taxon>Hyphomicrobiales</taxon>
        <taxon>Rhizobiaceae</taxon>
        <taxon>Sinorhizobium/Ensifer group</taxon>
        <taxon>Sinorhizobium</taxon>
    </lineage>
</organism>
<proteinExistence type="predicted"/>
<name>A0AAW9TLD6_RHIML</name>
<dbReference type="EMBL" id="WISR01000072">
    <property type="protein sequence ID" value="MQW32512.1"/>
    <property type="molecule type" value="Genomic_DNA"/>
</dbReference>
<accession>A0AAW9TLD6</accession>
<feature type="region of interest" description="Disordered" evidence="1">
    <location>
        <begin position="1"/>
        <end position="50"/>
    </location>
</feature>
<evidence type="ECO:0000313" key="3">
    <source>
        <dbReference type="Proteomes" id="UP000429484"/>
    </source>
</evidence>
<comment type="caution">
    <text evidence="2">The sequence shown here is derived from an EMBL/GenBank/DDBJ whole genome shotgun (WGS) entry which is preliminary data.</text>
</comment>
<sequence>MRDSQAARDGNALNQKEKAMSALTLAINNGAPHERPAPSAAPTDRAPRQARSIDEGDIVLAMLWHARSLIELIAERRRAGNLVRNRVETRRQLARLPARVRNDLLPAEQQPIRASDRKAIAGEINHDV</sequence>
<gene>
    <name evidence="2" type="ORF">GHK53_06715</name>
</gene>
<reference evidence="2 3" key="1">
    <citation type="journal article" date="2013" name="Genome Biol.">
        <title>Comparative genomics of the core and accessory genomes of 48 Sinorhizobium strains comprising five genospecies.</title>
        <authorList>
            <person name="Sugawara M."/>
            <person name="Epstein B."/>
            <person name="Badgley B.D."/>
            <person name="Unno T."/>
            <person name="Xu L."/>
            <person name="Reese J."/>
            <person name="Gyaneshwar P."/>
            <person name="Denny R."/>
            <person name="Mudge J."/>
            <person name="Bharti A.K."/>
            <person name="Farmer A.D."/>
            <person name="May G.D."/>
            <person name="Woodward J.E."/>
            <person name="Medigue C."/>
            <person name="Vallenet D."/>
            <person name="Lajus A."/>
            <person name="Rouy Z."/>
            <person name="Martinez-Vaz B."/>
            <person name="Tiffin P."/>
            <person name="Young N.D."/>
            <person name="Sadowsky M.J."/>
        </authorList>
    </citation>
    <scope>NUCLEOTIDE SEQUENCE [LARGE SCALE GENOMIC DNA]</scope>
    <source>
        <strain evidence="2 3">N6B1</strain>
    </source>
</reference>
<dbReference type="Proteomes" id="UP000429484">
    <property type="component" value="Unassembled WGS sequence"/>
</dbReference>
<evidence type="ECO:0000313" key="2">
    <source>
        <dbReference type="EMBL" id="MQW32512.1"/>
    </source>
</evidence>
<dbReference type="AlphaFoldDB" id="A0AAW9TLD6"/>